<evidence type="ECO:0000313" key="4">
    <source>
        <dbReference type="EMBL" id="PNJ26103.1"/>
    </source>
</evidence>
<reference evidence="4" key="1">
    <citation type="submission" date="2017-12" db="EMBL/GenBank/DDBJ databases">
        <title>High-resolution comparative analysis of great ape genomes.</title>
        <authorList>
            <person name="Pollen A."/>
            <person name="Hastie A."/>
            <person name="Hormozdiari F."/>
            <person name="Dougherty M."/>
            <person name="Liu R."/>
            <person name="Chaisson M."/>
            <person name="Hoppe E."/>
            <person name="Hill C."/>
            <person name="Pang A."/>
            <person name="Hillier L."/>
            <person name="Baker C."/>
            <person name="Armstrong J."/>
            <person name="Shendure J."/>
            <person name="Paten B."/>
            <person name="Wilson R."/>
            <person name="Chao H."/>
            <person name="Schneider V."/>
            <person name="Ventura M."/>
            <person name="Kronenberg Z."/>
            <person name="Murali S."/>
            <person name="Gordon D."/>
            <person name="Cantsilieris S."/>
            <person name="Munson K."/>
            <person name="Nelson B."/>
            <person name="Raja A."/>
            <person name="Underwood J."/>
            <person name="Diekhans M."/>
            <person name="Fiddes I."/>
            <person name="Haussler D."/>
            <person name="Eichler E."/>
        </authorList>
    </citation>
    <scope>NUCLEOTIDE SEQUENCE [LARGE SCALE GENOMIC DNA]</scope>
    <source>
        <strain evidence="4">Susie</strain>
    </source>
</reference>
<evidence type="ECO:0000256" key="1">
    <source>
        <dbReference type="ARBA" id="ARBA00022737"/>
    </source>
</evidence>
<dbReference type="Gene3D" id="1.25.40.20">
    <property type="entry name" value="Ankyrin repeat-containing domain"/>
    <property type="match status" value="2"/>
</dbReference>
<protein>
    <submittedName>
        <fullName evidence="4">ASPG isoform 4</fullName>
    </submittedName>
</protein>
<dbReference type="InterPro" id="IPR036770">
    <property type="entry name" value="Ankyrin_rpt-contain_sf"/>
</dbReference>
<dbReference type="SMART" id="SM00248">
    <property type="entry name" value="ANK"/>
    <property type="match status" value="2"/>
</dbReference>
<name>A0A2J8SZC0_PONAB</name>
<dbReference type="SUPFAM" id="SSF48403">
    <property type="entry name" value="Ankyrin repeat"/>
    <property type="match status" value="1"/>
</dbReference>
<dbReference type="InterPro" id="IPR002110">
    <property type="entry name" value="Ankyrin_rpt"/>
</dbReference>
<keyword evidence="2 3" id="KW-0040">ANK repeat</keyword>
<dbReference type="FunFam" id="1.25.40.20:FF:000265">
    <property type="entry name" value="ASPG isoform 1"/>
    <property type="match status" value="1"/>
</dbReference>
<comment type="caution">
    <text evidence="4">The sequence shown here is derived from an EMBL/GenBank/DDBJ whole genome shotgun (WGS) entry which is preliminary data.</text>
</comment>
<dbReference type="PANTHER" id="PTHR24171">
    <property type="entry name" value="ANKYRIN REPEAT DOMAIN-CONTAINING PROTEIN 39-RELATED"/>
    <property type="match status" value="1"/>
</dbReference>
<evidence type="ECO:0000256" key="3">
    <source>
        <dbReference type="PROSITE-ProRule" id="PRU00023"/>
    </source>
</evidence>
<dbReference type="EMBL" id="NDHI03003534">
    <property type="protein sequence ID" value="PNJ26103.1"/>
    <property type="molecule type" value="Genomic_DNA"/>
</dbReference>
<accession>A0A2J8SZC0</accession>
<sequence>AAARGGHAEAVTMLLQRGVDVNTRDTDGFSPLLLAVRGRHPGVIGLLREAGASLSTQELEEAGTELCRLAYRADLEGLQVWWQAGADLGQPGYDGHSALHVAEAAGNLAVVAFLQSLEGVVGAQASCPEPSCFQEVLPGV</sequence>
<keyword evidence="1" id="KW-0677">Repeat</keyword>
<feature type="non-terminal residue" evidence="4">
    <location>
        <position position="1"/>
    </location>
</feature>
<dbReference type="GO" id="GO:0004842">
    <property type="term" value="F:ubiquitin-protein transferase activity"/>
    <property type="evidence" value="ECO:0007669"/>
    <property type="project" value="TreeGrafter"/>
</dbReference>
<dbReference type="PANTHER" id="PTHR24171:SF8">
    <property type="entry name" value="BRCA1-ASSOCIATED RING DOMAIN PROTEIN 1"/>
    <property type="match status" value="1"/>
</dbReference>
<dbReference type="PROSITE" id="PS50088">
    <property type="entry name" value="ANK_REPEAT"/>
    <property type="match status" value="2"/>
</dbReference>
<proteinExistence type="predicted"/>
<dbReference type="Pfam" id="PF13637">
    <property type="entry name" value="Ank_4"/>
    <property type="match status" value="1"/>
</dbReference>
<evidence type="ECO:0000256" key="2">
    <source>
        <dbReference type="ARBA" id="ARBA00023043"/>
    </source>
</evidence>
<dbReference type="PROSITE" id="PS50297">
    <property type="entry name" value="ANK_REP_REGION"/>
    <property type="match status" value="1"/>
</dbReference>
<feature type="repeat" description="ANK" evidence="3">
    <location>
        <begin position="1"/>
        <end position="26"/>
    </location>
</feature>
<dbReference type="GO" id="GO:0085020">
    <property type="term" value="P:protein K6-linked ubiquitination"/>
    <property type="evidence" value="ECO:0007669"/>
    <property type="project" value="TreeGrafter"/>
</dbReference>
<dbReference type="GO" id="GO:0031436">
    <property type="term" value="C:BRCA1-BARD1 complex"/>
    <property type="evidence" value="ECO:0007669"/>
    <property type="project" value="TreeGrafter"/>
</dbReference>
<organism evidence="4">
    <name type="scientific">Pongo abelii</name>
    <name type="common">Sumatran orangutan</name>
    <name type="synonym">Pongo pygmaeus abelii</name>
    <dbReference type="NCBI Taxonomy" id="9601"/>
    <lineage>
        <taxon>Eukaryota</taxon>
        <taxon>Metazoa</taxon>
        <taxon>Chordata</taxon>
        <taxon>Craniata</taxon>
        <taxon>Vertebrata</taxon>
        <taxon>Euteleostomi</taxon>
        <taxon>Mammalia</taxon>
        <taxon>Eutheria</taxon>
        <taxon>Euarchontoglires</taxon>
        <taxon>Primates</taxon>
        <taxon>Haplorrhini</taxon>
        <taxon>Catarrhini</taxon>
        <taxon>Hominidae</taxon>
        <taxon>Pongo</taxon>
    </lineage>
</organism>
<feature type="repeat" description="ANK" evidence="3">
    <location>
        <begin position="27"/>
        <end position="59"/>
    </location>
</feature>
<dbReference type="GO" id="GO:0070531">
    <property type="term" value="C:BRCA1-A complex"/>
    <property type="evidence" value="ECO:0007669"/>
    <property type="project" value="TreeGrafter"/>
</dbReference>
<dbReference type="AlphaFoldDB" id="A0A2J8SZC0"/>
<gene>
    <name evidence="4" type="ORF">CR201_G0039078</name>
</gene>